<accession>A0A2B9DW98</accession>
<comment type="caution">
    <text evidence="1">The sequence shown here is derived from an EMBL/GenBank/DDBJ whole genome shotgun (WGS) entry which is preliminary data.</text>
</comment>
<evidence type="ECO:0000313" key="1">
    <source>
        <dbReference type="EMBL" id="PGM92282.1"/>
    </source>
</evidence>
<dbReference type="Proteomes" id="UP000222054">
    <property type="component" value="Unassembled WGS sequence"/>
</dbReference>
<name>A0A2B9DW98_BACCE</name>
<sequence>MFAKEIKVTGDLVKGQIIGNWSTKSPGAFKLEKLTELTFDEGNLDKLITELQAVQAKIQEMNEKQAGN</sequence>
<dbReference type="RefSeq" id="WP_098777542.1">
    <property type="nucleotide sequence ID" value="NZ_NUHO01000062.1"/>
</dbReference>
<reference evidence="1 2" key="1">
    <citation type="submission" date="2017-09" db="EMBL/GenBank/DDBJ databases">
        <title>Large-scale bioinformatics analysis of Bacillus genomes uncovers conserved roles of natural products in bacterial physiology.</title>
        <authorList>
            <consortium name="Agbiome Team Llc"/>
            <person name="Bleich R.M."/>
            <person name="Grubbs K.J."/>
            <person name="Santa Maria K.C."/>
            <person name="Allen S.E."/>
            <person name="Farag S."/>
            <person name="Shank E.A."/>
            <person name="Bowers A."/>
        </authorList>
    </citation>
    <scope>NUCLEOTIDE SEQUENCE [LARGE SCALE GENOMIC DNA]</scope>
    <source>
        <strain evidence="1 2">AFS053130</strain>
    </source>
</reference>
<gene>
    <name evidence="1" type="ORF">CN958_15950</name>
</gene>
<proteinExistence type="predicted"/>
<protein>
    <submittedName>
        <fullName evidence="1">Uncharacterized protein</fullName>
    </submittedName>
</protein>
<evidence type="ECO:0000313" key="2">
    <source>
        <dbReference type="Proteomes" id="UP000222054"/>
    </source>
</evidence>
<dbReference type="AlphaFoldDB" id="A0A2B9DW98"/>
<organism evidence="1 2">
    <name type="scientific">Bacillus cereus</name>
    <dbReference type="NCBI Taxonomy" id="1396"/>
    <lineage>
        <taxon>Bacteria</taxon>
        <taxon>Bacillati</taxon>
        <taxon>Bacillota</taxon>
        <taxon>Bacilli</taxon>
        <taxon>Bacillales</taxon>
        <taxon>Bacillaceae</taxon>
        <taxon>Bacillus</taxon>
        <taxon>Bacillus cereus group</taxon>
    </lineage>
</organism>
<dbReference type="EMBL" id="NUHO01000062">
    <property type="protein sequence ID" value="PGM92282.1"/>
    <property type="molecule type" value="Genomic_DNA"/>
</dbReference>